<proteinExistence type="predicted"/>
<dbReference type="Proteomes" id="UP000332933">
    <property type="component" value="Unassembled WGS sequence"/>
</dbReference>
<dbReference type="EMBL" id="VJMH01007322">
    <property type="protein sequence ID" value="KAF0684119.1"/>
    <property type="molecule type" value="Genomic_DNA"/>
</dbReference>
<dbReference type="AlphaFoldDB" id="A0A485LQT5"/>
<evidence type="ECO:0000313" key="3">
    <source>
        <dbReference type="Proteomes" id="UP000332933"/>
    </source>
</evidence>
<dbReference type="EMBL" id="CAADRA010007348">
    <property type="protein sequence ID" value="VFU00549.1"/>
    <property type="molecule type" value="Genomic_DNA"/>
</dbReference>
<reference evidence="1" key="2">
    <citation type="submission" date="2019-06" db="EMBL/GenBank/DDBJ databases">
        <title>Genomics analysis of Aphanomyces spp. identifies a new class of oomycete effector associated with host adaptation.</title>
        <authorList>
            <person name="Gaulin E."/>
        </authorList>
    </citation>
    <scope>NUCLEOTIDE SEQUENCE</scope>
    <source>
        <strain evidence="1">CBS 578.67</strain>
    </source>
</reference>
<evidence type="ECO:0000313" key="2">
    <source>
        <dbReference type="EMBL" id="VFU00549.1"/>
    </source>
</evidence>
<accession>A0A485LQT5</accession>
<sequence>MLRRGVLALTTHFRLPHEGMEAFEVLSRGSAILSKRADLSKSVHVLTCAHVACPWLYPSYYPHEWLQHVDESFVRHTLAWREVCSCPIIVAHFLLLVQAKTGALVWETDLEPHVSVHGLRDLALLELTDTQHADALHAFSLVEPLDVPEHAPLTFLGHTQPNETQILPQSVAGAFFWCNPSTKQAFASSDVVLEQGMCGGAAVANDGRDVVGLIEGIVPVVEGASPAYKSLENHVAFIPRDELTAFVNGTHPPADIFVTGLAA</sequence>
<protein>
    <submittedName>
        <fullName evidence="2">Aste57867_23906 protein</fullName>
    </submittedName>
</protein>
<keyword evidence="3" id="KW-1185">Reference proteome</keyword>
<dbReference type="SUPFAM" id="SSF50494">
    <property type="entry name" value="Trypsin-like serine proteases"/>
    <property type="match status" value="1"/>
</dbReference>
<name>A0A485LQT5_9STRA</name>
<gene>
    <name evidence="2" type="primary">Aste57867_23906</name>
    <name evidence="1" type="ORF">As57867_023833</name>
    <name evidence="2" type="ORF">ASTE57867_23906</name>
</gene>
<dbReference type="InterPro" id="IPR009003">
    <property type="entry name" value="Peptidase_S1_PA"/>
</dbReference>
<dbReference type="OrthoDB" id="269605at2759"/>
<reference evidence="2 3" key="1">
    <citation type="submission" date="2019-03" db="EMBL/GenBank/DDBJ databases">
        <authorList>
            <person name="Gaulin E."/>
            <person name="Dumas B."/>
        </authorList>
    </citation>
    <scope>NUCLEOTIDE SEQUENCE [LARGE SCALE GENOMIC DNA]</scope>
    <source>
        <strain evidence="2">CBS 568.67</strain>
    </source>
</reference>
<organism evidence="2 3">
    <name type="scientific">Aphanomyces stellatus</name>
    <dbReference type="NCBI Taxonomy" id="120398"/>
    <lineage>
        <taxon>Eukaryota</taxon>
        <taxon>Sar</taxon>
        <taxon>Stramenopiles</taxon>
        <taxon>Oomycota</taxon>
        <taxon>Saprolegniomycetes</taxon>
        <taxon>Saprolegniales</taxon>
        <taxon>Verrucalvaceae</taxon>
        <taxon>Aphanomyces</taxon>
    </lineage>
</organism>
<evidence type="ECO:0000313" key="1">
    <source>
        <dbReference type="EMBL" id="KAF0684119.1"/>
    </source>
</evidence>